<evidence type="ECO:0000313" key="5">
    <source>
        <dbReference type="Proteomes" id="UP000663877"/>
    </source>
</evidence>
<gene>
    <name evidence="2" type="ORF">BJG266_LOCUS27095</name>
    <name evidence="3" type="ORF">QVE165_LOCUS43980</name>
</gene>
<dbReference type="Proteomes" id="UP000663877">
    <property type="component" value="Unassembled WGS sequence"/>
</dbReference>
<evidence type="ECO:0000313" key="2">
    <source>
        <dbReference type="EMBL" id="CAF1204380.1"/>
    </source>
</evidence>
<reference evidence="2" key="1">
    <citation type="submission" date="2021-02" db="EMBL/GenBank/DDBJ databases">
        <authorList>
            <person name="Nowell W R."/>
        </authorList>
    </citation>
    <scope>NUCLEOTIDE SEQUENCE</scope>
</reference>
<keyword evidence="1" id="KW-0732">Signal</keyword>
<feature type="signal peptide" evidence="1">
    <location>
        <begin position="1"/>
        <end position="19"/>
    </location>
</feature>
<accession>A0A814WI82</accession>
<dbReference type="Proteomes" id="UP000663832">
    <property type="component" value="Unassembled WGS sequence"/>
</dbReference>
<keyword evidence="4" id="KW-1185">Reference proteome</keyword>
<feature type="chain" id="PRO_5036411039" description="SH3 domain-containing protein" evidence="1">
    <location>
        <begin position="20"/>
        <end position="96"/>
    </location>
</feature>
<evidence type="ECO:0000256" key="1">
    <source>
        <dbReference type="SAM" id="SignalP"/>
    </source>
</evidence>
<organism evidence="2 5">
    <name type="scientific">Adineta steineri</name>
    <dbReference type="NCBI Taxonomy" id="433720"/>
    <lineage>
        <taxon>Eukaryota</taxon>
        <taxon>Metazoa</taxon>
        <taxon>Spiralia</taxon>
        <taxon>Gnathifera</taxon>
        <taxon>Rotifera</taxon>
        <taxon>Eurotatoria</taxon>
        <taxon>Bdelloidea</taxon>
        <taxon>Adinetida</taxon>
        <taxon>Adinetidae</taxon>
        <taxon>Adineta</taxon>
    </lineage>
</organism>
<evidence type="ECO:0008006" key="6">
    <source>
        <dbReference type="Google" id="ProtNLM"/>
    </source>
</evidence>
<dbReference type="AlphaFoldDB" id="A0A814WI82"/>
<proteinExistence type="predicted"/>
<protein>
    <recommendedName>
        <fullName evidence="6">SH3 domain-containing protein</fullName>
    </recommendedName>
</protein>
<comment type="caution">
    <text evidence="2">The sequence shown here is derived from an EMBL/GenBank/DDBJ whole genome shotgun (WGS) entry which is preliminary data.</text>
</comment>
<dbReference type="EMBL" id="CAJNOI010000241">
    <property type="protein sequence ID" value="CAF1204380.1"/>
    <property type="molecule type" value="Genomic_DNA"/>
</dbReference>
<dbReference type="EMBL" id="CAJNOM010000578">
    <property type="protein sequence ID" value="CAF1508806.1"/>
    <property type="molecule type" value="Genomic_DNA"/>
</dbReference>
<evidence type="ECO:0000313" key="3">
    <source>
        <dbReference type="EMBL" id="CAF1508806.1"/>
    </source>
</evidence>
<name>A0A814WI82_9BILA</name>
<evidence type="ECO:0000313" key="4">
    <source>
        <dbReference type="Proteomes" id="UP000663832"/>
    </source>
</evidence>
<sequence length="96" mass="11096">MNRFIIVPLVFLILGSTLCESDEAMCRQRTAAHTCASMDCSPFMYVRAYEEYPCDCYDIEKLPHKTKIWYHIETSKGKYGYVLGDHCWASVPQCKS</sequence>